<dbReference type="Pfam" id="PF13279">
    <property type="entry name" value="4HBT_2"/>
    <property type="match status" value="1"/>
</dbReference>
<evidence type="ECO:0000313" key="1">
    <source>
        <dbReference type="EMBL" id="WWF05932.1"/>
    </source>
</evidence>
<dbReference type="EMBL" id="CP104874">
    <property type="protein sequence ID" value="WWF05932.1"/>
    <property type="molecule type" value="Genomic_DNA"/>
</dbReference>
<evidence type="ECO:0000313" key="2">
    <source>
        <dbReference type="Proteomes" id="UP001381003"/>
    </source>
</evidence>
<dbReference type="Proteomes" id="UP001381003">
    <property type="component" value="Chromosome"/>
</dbReference>
<protein>
    <submittedName>
        <fullName evidence="1">Thioesterase family protein</fullName>
    </submittedName>
</protein>
<dbReference type="SUPFAM" id="SSF54637">
    <property type="entry name" value="Thioesterase/thiol ester dehydrase-isomerase"/>
    <property type="match status" value="1"/>
</dbReference>
<organism evidence="1 2">
    <name type="scientific">Janibacter terrae</name>
    <dbReference type="NCBI Taxonomy" id="103817"/>
    <lineage>
        <taxon>Bacteria</taxon>
        <taxon>Bacillati</taxon>
        <taxon>Actinomycetota</taxon>
        <taxon>Actinomycetes</taxon>
        <taxon>Micrococcales</taxon>
        <taxon>Intrasporangiaceae</taxon>
        <taxon>Janibacter</taxon>
    </lineage>
</organism>
<dbReference type="InterPro" id="IPR029069">
    <property type="entry name" value="HotDog_dom_sf"/>
</dbReference>
<keyword evidence="2" id="KW-1185">Reference proteome</keyword>
<dbReference type="Gene3D" id="3.10.129.10">
    <property type="entry name" value="Hotdog Thioesterase"/>
    <property type="match status" value="1"/>
</dbReference>
<dbReference type="CDD" id="cd00586">
    <property type="entry name" value="4HBT"/>
    <property type="match status" value="1"/>
</dbReference>
<sequence>MTVDQLPTVAEVARIPEACRVVAGPEWEDGNGHVNVAHFYGFHIRAAHESLLRIGVDDAYRSGRRLGVFSMEQHLRFLHEVHIGEEISAHVRWLDRGDKVFHGISVVVNHTTGRIANTLEVLEGHVDLVTRRATPFPADLARRIDAEIAAHRALPWQLPLSGTIGVRR</sequence>
<accession>A0ABZ2FF28</accession>
<dbReference type="RefSeq" id="WP_068326166.1">
    <property type="nucleotide sequence ID" value="NZ_CP104874.1"/>
</dbReference>
<name>A0ABZ2FF28_9MICO</name>
<reference evidence="1 2" key="1">
    <citation type="submission" date="2022-09" db="EMBL/GenBank/DDBJ databases">
        <title>Complete genome sequence of Janibacter terrae strain COS04-44, PCL-degrading bacteria isolated from oil spilled coast.</title>
        <authorList>
            <person name="Park H."/>
            <person name="Kim J.Y."/>
            <person name="An S.H."/>
            <person name="Lee C.M."/>
            <person name="Weon H.-Y."/>
        </authorList>
    </citation>
    <scope>NUCLEOTIDE SEQUENCE [LARGE SCALE GENOMIC DNA]</scope>
    <source>
        <strain evidence="1 2">COS04-44</strain>
    </source>
</reference>
<proteinExistence type="predicted"/>
<gene>
    <name evidence="1" type="ORF">N5P18_03420</name>
</gene>